<dbReference type="EMBL" id="MT108728">
    <property type="protein sequence ID" value="QIQ64213.1"/>
    <property type="molecule type" value="Genomic_DNA"/>
</dbReference>
<protein>
    <submittedName>
        <fullName evidence="1">Uncharacterized protein</fullName>
    </submittedName>
</protein>
<organism evidence="1 2">
    <name type="scientific">Pseudomonas phage Epa17</name>
    <dbReference type="NCBI Taxonomy" id="2719570"/>
    <lineage>
        <taxon>Viruses</taxon>
        <taxon>Duplodnaviria</taxon>
        <taxon>Heunggongvirae</taxon>
        <taxon>Uroviricota</taxon>
        <taxon>Caudoviricetes</taxon>
        <taxon>Vandenendeviridae</taxon>
        <taxon>Nankokuvirus</taxon>
        <taxon>Nankokuvirus G1</taxon>
    </lineage>
</organism>
<accession>A0A6G9LF46</accession>
<evidence type="ECO:0000313" key="1">
    <source>
        <dbReference type="EMBL" id="QIQ64213.1"/>
    </source>
</evidence>
<proteinExistence type="predicted"/>
<gene>
    <name evidence="1" type="ORF">Epa17_00139</name>
</gene>
<dbReference type="Proteomes" id="UP000502881">
    <property type="component" value="Genome"/>
</dbReference>
<sequence>MEGRGLKYEAYIMYEGGEAWMCTGSIEVFSKRLQRGYRLYGVSEIEDQRRLKKGNKKGS</sequence>
<evidence type="ECO:0000313" key="2">
    <source>
        <dbReference type="Proteomes" id="UP000502881"/>
    </source>
</evidence>
<name>A0A6G9LF46_9CAUD</name>
<reference evidence="1 2" key="1">
    <citation type="submission" date="2020-02" db="EMBL/GenBank/DDBJ databases">
        <title>Complete Genome Sequences of Nine Phages Lytic against Multidrug-Resistant Pseudomonas aeruginosa.</title>
        <authorList>
            <person name="Farlow J."/>
            <person name="Freyberger H.R."/>
            <person name="He Y."/>
            <person name="Ward A.M."/>
            <person name="Rutvisuttinunt W."/>
            <person name="Li T."/>
            <person name="Jacobs A.C."/>
            <person name="Nikolich M.P."/>
            <person name="Filippov A."/>
        </authorList>
    </citation>
    <scope>NUCLEOTIDE SEQUENCE [LARGE SCALE GENOMIC DNA]</scope>
</reference>